<name>A0A5B9QWZ1_9BACT</name>
<accession>A0A5B9QWZ1</accession>
<dbReference type="KEGG" id="rul:UC8_45610"/>
<dbReference type="RefSeq" id="WP_068142448.1">
    <property type="nucleotide sequence ID" value="NZ_CP042914.1"/>
</dbReference>
<evidence type="ECO:0000313" key="1">
    <source>
        <dbReference type="EMBL" id="QEG42522.1"/>
    </source>
</evidence>
<gene>
    <name evidence="1" type="ORF">UC8_45610</name>
</gene>
<organism evidence="1 2">
    <name type="scientific">Roseimaritima ulvae</name>
    <dbReference type="NCBI Taxonomy" id="980254"/>
    <lineage>
        <taxon>Bacteria</taxon>
        <taxon>Pseudomonadati</taxon>
        <taxon>Planctomycetota</taxon>
        <taxon>Planctomycetia</taxon>
        <taxon>Pirellulales</taxon>
        <taxon>Pirellulaceae</taxon>
        <taxon>Roseimaritima</taxon>
    </lineage>
</organism>
<protein>
    <recommendedName>
        <fullName evidence="3">Response regulatory domain-containing protein</fullName>
    </recommendedName>
</protein>
<keyword evidence="2" id="KW-1185">Reference proteome</keyword>
<dbReference type="AlphaFoldDB" id="A0A5B9QWZ1"/>
<dbReference type="OrthoDB" id="287053at2"/>
<reference evidence="1 2" key="1">
    <citation type="submission" date="2019-08" db="EMBL/GenBank/DDBJ databases">
        <title>Deep-cultivation of Planctomycetes and their phenomic and genomic characterization uncovers novel biology.</title>
        <authorList>
            <person name="Wiegand S."/>
            <person name="Jogler M."/>
            <person name="Boedeker C."/>
            <person name="Pinto D."/>
            <person name="Vollmers J."/>
            <person name="Rivas-Marin E."/>
            <person name="Kohn T."/>
            <person name="Peeters S.H."/>
            <person name="Heuer A."/>
            <person name="Rast P."/>
            <person name="Oberbeckmann S."/>
            <person name="Bunk B."/>
            <person name="Jeske O."/>
            <person name="Meyerdierks A."/>
            <person name="Storesund J.E."/>
            <person name="Kallscheuer N."/>
            <person name="Luecker S."/>
            <person name="Lage O.M."/>
            <person name="Pohl T."/>
            <person name="Merkel B.J."/>
            <person name="Hornburger P."/>
            <person name="Mueller R.-W."/>
            <person name="Bruemmer F."/>
            <person name="Labrenz M."/>
            <person name="Spormann A.M."/>
            <person name="Op den Camp H."/>
            <person name="Overmann J."/>
            <person name="Amann R."/>
            <person name="Jetten M.S.M."/>
            <person name="Mascher T."/>
            <person name="Medema M.H."/>
            <person name="Devos D.P."/>
            <person name="Kaster A.-K."/>
            <person name="Ovreas L."/>
            <person name="Rohde M."/>
            <person name="Galperin M.Y."/>
            <person name="Jogler C."/>
        </authorList>
    </citation>
    <scope>NUCLEOTIDE SEQUENCE [LARGE SCALE GENOMIC DNA]</scope>
    <source>
        <strain evidence="1 2">UC8</strain>
    </source>
</reference>
<dbReference type="Proteomes" id="UP000325286">
    <property type="component" value="Chromosome"/>
</dbReference>
<dbReference type="EMBL" id="CP042914">
    <property type="protein sequence ID" value="QEG42522.1"/>
    <property type="molecule type" value="Genomic_DNA"/>
</dbReference>
<evidence type="ECO:0008006" key="3">
    <source>
        <dbReference type="Google" id="ProtNLM"/>
    </source>
</evidence>
<sequence>MNQSVTRVLLTVDQPLHAQLLKHAFATCPDLELVGEATEVIECMQKMVSKKPHLWIHSWDEGPELQAVLSHVYDSQPSLSVIRISLNEPAGYIQMQVRSLADLLKLATQTRLLLGAA</sequence>
<proteinExistence type="predicted"/>
<evidence type="ECO:0000313" key="2">
    <source>
        <dbReference type="Proteomes" id="UP000325286"/>
    </source>
</evidence>